<keyword evidence="1" id="KW-0472">Membrane</keyword>
<comment type="caution">
    <text evidence="2">The sequence shown here is derived from an EMBL/GenBank/DDBJ whole genome shotgun (WGS) entry which is preliminary data.</text>
</comment>
<dbReference type="EMBL" id="JAYWLC010000053">
    <property type="protein sequence ID" value="MER5174069.1"/>
    <property type="molecule type" value="Genomic_DNA"/>
</dbReference>
<gene>
    <name evidence="2" type="ORF">VSX56_20245</name>
</gene>
<dbReference type="SUPFAM" id="SSF103481">
    <property type="entry name" value="Multidrug resistance efflux transporter EmrE"/>
    <property type="match status" value="1"/>
</dbReference>
<proteinExistence type="predicted"/>
<evidence type="ECO:0000256" key="1">
    <source>
        <dbReference type="SAM" id="Phobius"/>
    </source>
</evidence>
<keyword evidence="1" id="KW-1133">Transmembrane helix</keyword>
<reference evidence="2 3" key="1">
    <citation type="submission" date="2024-06" db="EMBL/GenBank/DDBJ databases">
        <title>Thioclava kandeliae sp. nov. from a rhizosphere soil sample of Kandelia candel in a mangrove.</title>
        <authorList>
            <person name="Mu T."/>
        </authorList>
    </citation>
    <scope>NUCLEOTIDE SEQUENCE [LARGE SCALE GENOMIC DNA]</scope>
    <source>
        <strain evidence="2 3">CPCC 100088</strain>
    </source>
</reference>
<evidence type="ECO:0000313" key="2">
    <source>
        <dbReference type="EMBL" id="MER5174069.1"/>
    </source>
</evidence>
<dbReference type="Proteomes" id="UP001438953">
    <property type="component" value="Unassembled WGS sequence"/>
</dbReference>
<evidence type="ECO:0000313" key="3">
    <source>
        <dbReference type="Proteomes" id="UP001438953"/>
    </source>
</evidence>
<feature type="transmembrane region" description="Helical" evidence="1">
    <location>
        <begin position="36"/>
        <end position="53"/>
    </location>
</feature>
<dbReference type="Gene3D" id="1.10.3730.20">
    <property type="match status" value="1"/>
</dbReference>
<dbReference type="InterPro" id="IPR037185">
    <property type="entry name" value="EmrE-like"/>
</dbReference>
<sequence length="108" mass="11564">MKTYLLVALVIILTIGGDYALKNASLKTTPLFNSWLALGAFTYALTSFGWVILMQNHNLGYIAVVYNAANIVALLGLGLFFFGETLTPKQYAGIGAAIVSTILMNSNA</sequence>
<feature type="transmembrane region" description="Helical" evidence="1">
    <location>
        <begin position="60"/>
        <end position="82"/>
    </location>
</feature>
<accession>A0ABV1SMF5</accession>
<keyword evidence="1" id="KW-0812">Transmembrane</keyword>
<keyword evidence="3" id="KW-1185">Reference proteome</keyword>
<name>A0ABV1SMF5_9RHOB</name>
<protein>
    <recommendedName>
        <fullName evidence="4">EamA domain-containing protein</fullName>
    </recommendedName>
</protein>
<evidence type="ECO:0008006" key="4">
    <source>
        <dbReference type="Google" id="ProtNLM"/>
    </source>
</evidence>
<dbReference type="RefSeq" id="WP_350939336.1">
    <property type="nucleotide sequence ID" value="NZ_JAYWLC010000053.1"/>
</dbReference>
<organism evidence="2 3">
    <name type="scientific">Thioclava kandeliae</name>
    <dbReference type="NCBI Taxonomy" id="3070818"/>
    <lineage>
        <taxon>Bacteria</taxon>
        <taxon>Pseudomonadati</taxon>
        <taxon>Pseudomonadota</taxon>
        <taxon>Alphaproteobacteria</taxon>
        <taxon>Rhodobacterales</taxon>
        <taxon>Paracoccaceae</taxon>
        <taxon>Thioclava</taxon>
    </lineage>
</organism>